<evidence type="ECO:0000259" key="2">
    <source>
        <dbReference type="Pfam" id="PF07007"/>
    </source>
</evidence>
<feature type="domain" description="Lysozyme inhibitor LprI-like N-terminal" evidence="2">
    <location>
        <begin position="26"/>
        <end position="107"/>
    </location>
</feature>
<gene>
    <name evidence="3" type="ORF">QB898_06655</name>
</gene>
<evidence type="ECO:0000256" key="1">
    <source>
        <dbReference type="SAM" id="SignalP"/>
    </source>
</evidence>
<organism evidence="3 4">
    <name type="scientific">Ottowia cancrivicina</name>
    <dbReference type="NCBI Taxonomy" id="3040346"/>
    <lineage>
        <taxon>Bacteria</taxon>
        <taxon>Pseudomonadati</taxon>
        <taxon>Pseudomonadota</taxon>
        <taxon>Betaproteobacteria</taxon>
        <taxon>Burkholderiales</taxon>
        <taxon>Comamonadaceae</taxon>
        <taxon>Ottowia</taxon>
    </lineage>
</organism>
<protein>
    <submittedName>
        <fullName evidence="3">Lysozyme inhibitor LprI family protein</fullName>
    </submittedName>
</protein>
<dbReference type="PANTHER" id="PTHR39176">
    <property type="entry name" value="PERIPLASMIC PROTEIN-RELATED"/>
    <property type="match status" value="1"/>
</dbReference>
<name>A0AAW6RLG2_9BURK</name>
<accession>A0AAW6RLG2</accession>
<evidence type="ECO:0000313" key="3">
    <source>
        <dbReference type="EMBL" id="MDG9699401.1"/>
    </source>
</evidence>
<dbReference type="EMBL" id="JARVII010000011">
    <property type="protein sequence ID" value="MDG9699401.1"/>
    <property type="molecule type" value="Genomic_DNA"/>
</dbReference>
<dbReference type="Gene3D" id="1.20.1270.180">
    <property type="match status" value="1"/>
</dbReference>
<keyword evidence="1" id="KW-0732">Signal</keyword>
<evidence type="ECO:0000313" key="4">
    <source>
        <dbReference type="Proteomes" id="UP001237156"/>
    </source>
</evidence>
<dbReference type="AlphaFoldDB" id="A0AAW6RLG2"/>
<dbReference type="PANTHER" id="PTHR39176:SF1">
    <property type="entry name" value="PERIPLASMIC PROTEIN"/>
    <property type="match status" value="1"/>
</dbReference>
<proteinExistence type="predicted"/>
<dbReference type="InterPro" id="IPR009739">
    <property type="entry name" value="LprI-like_N"/>
</dbReference>
<keyword evidence="4" id="KW-1185">Reference proteome</keyword>
<sequence length="129" mass="14989">MKISRIMAAALAAWAFCSSAHAAGECDKYTTSYDRTYCLAKLFIESDKELNEVYKALGKQINADVREDLKIIQRKWMKYRDSVCQPESGTINVDCNYRVNRERTEYLRDRLRECKAGTCRPDMIAQQSW</sequence>
<reference evidence="3 4" key="1">
    <citation type="submission" date="2023-04" db="EMBL/GenBank/DDBJ databases">
        <title>Ottowia paracancer sp. nov., isolated from human stomach.</title>
        <authorList>
            <person name="Song Y."/>
        </authorList>
    </citation>
    <scope>NUCLEOTIDE SEQUENCE [LARGE SCALE GENOMIC DNA]</scope>
    <source>
        <strain evidence="3 4">10c7w1</strain>
    </source>
</reference>
<dbReference type="RefSeq" id="WP_279524309.1">
    <property type="nucleotide sequence ID" value="NZ_JARVII010000011.1"/>
</dbReference>
<comment type="caution">
    <text evidence="3">The sequence shown here is derived from an EMBL/GenBank/DDBJ whole genome shotgun (WGS) entry which is preliminary data.</text>
</comment>
<dbReference type="Pfam" id="PF07007">
    <property type="entry name" value="LprI"/>
    <property type="match status" value="1"/>
</dbReference>
<feature type="signal peptide" evidence="1">
    <location>
        <begin position="1"/>
        <end position="22"/>
    </location>
</feature>
<feature type="chain" id="PRO_5043633448" evidence="1">
    <location>
        <begin position="23"/>
        <end position="129"/>
    </location>
</feature>
<dbReference type="Proteomes" id="UP001237156">
    <property type="component" value="Unassembled WGS sequence"/>
</dbReference>